<dbReference type="InterPro" id="IPR036513">
    <property type="entry name" value="STAS_dom_sf"/>
</dbReference>
<accession>A0A2T4UL72</accession>
<comment type="caution">
    <text evidence="4">The sequence shown here is derived from an EMBL/GenBank/DDBJ whole genome shotgun (WGS) entry which is preliminary data.</text>
</comment>
<dbReference type="Gene3D" id="3.30.750.24">
    <property type="entry name" value="STAS domain"/>
    <property type="match status" value="1"/>
</dbReference>
<dbReference type="SUPFAM" id="SSF52091">
    <property type="entry name" value="SpoIIaa-like"/>
    <property type="match status" value="1"/>
</dbReference>
<evidence type="ECO:0000313" key="4">
    <source>
        <dbReference type="EMBL" id="PTL59987.1"/>
    </source>
</evidence>
<dbReference type="GO" id="GO:0043856">
    <property type="term" value="F:anti-sigma factor antagonist activity"/>
    <property type="evidence" value="ECO:0007669"/>
    <property type="project" value="InterPro"/>
</dbReference>
<dbReference type="RefSeq" id="WP_107568631.1">
    <property type="nucleotide sequence ID" value="NZ_PYYB01000001.1"/>
</dbReference>
<dbReference type="AlphaFoldDB" id="A0A2T4UL72"/>
<comment type="similarity">
    <text evidence="1 2">Belongs to the anti-sigma-factor antagonist family.</text>
</comment>
<dbReference type="PROSITE" id="PS50801">
    <property type="entry name" value="STAS"/>
    <property type="match status" value="1"/>
</dbReference>
<sequence>MERVVGPQVWFSVTAAAPREGEVELRLAGDLDLATTTRLRAAVDEAIGDGGRGTALVLELSELRFVDSTGIRVILDLRTERLADGGRLILRAPTPAVLRVLELMALDTVLEIERGSTPATD</sequence>
<dbReference type="EMBL" id="PYYB01000001">
    <property type="protein sequence ID" value="PTL59987.1"/>
    <property type="molecule type" value="Genomic_DNA"/>
</dbReference>
<dbReference type="InterPro" id="IPR003658">
    <property type="entry name" value="Anti-sigma_ant"/>
</dbReference>
<proteinExistence type="inferred from homology"/>
<dbReference type="PANTHER" id="PTHR33495">
    <property type="entry name" value="ANTI-SIGMA FACTOR ANTAGONIST TM_1081-RELATED-RELATED"/>
    <property type="match status" value="1"/>
</dbReference>
<evidence type="ECO:0000313" key="5">
    <source>
        <dbReference type="Proteomes" id="UP000240739"/>
    </source>
</evidence>
<evidence type="ECO:0000256" key="1">
    <source>
        <dbReference type="ARBA" id="ARBA00009013"/>
    </source>
</evidence>
<organism evidence="4 5">
    <name type="scientific">Paraconexibacter algicola</name>
    <dbReference type="NCBI Taxonomy" id="2133960"/>
    <lineage>
        <taxon>Bacteria</taxon>
        <taxon>Bacillati</taxon>
        <taxon>Actinomycetota</taxon>
        <taxon>Thermoleophilia</taxon>
        <taxon>Solirubrobacterales</taxon>
        <taxon>Paraconexibacteraceae</taxon>
        <taxon>Paraconexibacter</taxon>
    </lineage>
</organism>
<reference evidence="4 5" key="1">
    <citation type="submission" date="2018-03" db="EMBL/GenBank/DDBJ databases">
        <title>Aquarubrobacter algicola gen. nov., sp. nov., a novel actinobacterium isolated from shallow eutrophic lake during the end of cyanobacterial harmful algal blooms.</title>
        <authorList>
            <person name="Chun S.J."/>
        </authorList>
    </citation>
    <scope>NUCLEOTIDE SEQUENCE [LARGE SCALE GENOMIC DNA]</scope>
    <source>
        <strain evidence="4 5">Seoho-28</strain>
    </source>
</reference>
<dbReference type="NCBIfam" id="TIGR00377">
    <property type="entry name" value="ant_ant_sig"/>
    <property type="match status" value="1"/>
</dbReference>
<dbReference type="Proteomes" id="UP000240739">
    <property type="component" value="Unassembled WGS sequence"/>
</dbReference>
<protein>
    <recommendedName>
        <fullName evidence="2">Anti-sigma factor antagonist</fullName>
    </recommendedName>
</protein>
<dbReference type="OrthoDB" id="5471473at2"/>
<dbReference type="Pfam" id="PF13466">
    <property type="entry name" value="STAS_2"/>
    <property type="match status" value="1"/>
</dbReference>
<name>A0A2T4UL72_9ACTN</name>
<gene>
    <name evidence="4" type="ORF">C7Y72_10180</name>
</gene>
<dbReference type="CDD" id="cd07043">
    <property type="entry name" value="STAS_anti-anti-sigma_factors"/>
    <property type="match status" value="1"/>
</dbReference>
<dbReference type="InterPro" id="IPR058548">
    <property type="entry name" value="MlaB-like_STAS"/>
</dbReference>
<dbReference type="InterPro" id="IPR002645">
    <property type="entry name" value="STAS_dom"/>
</dbReference>
<feature type="domain" description="STAS" evidence="3">
    <location>
        <begin position="12"/>
        <end position="121"/>
    </location>
</feature>
<evidence type="ECO:0000259" key="3">
    <source>
        <dbReference type="PROSITE" id="PS50801"/>
    </source>
</evidence>
<dbReference type="PANTHER" id="PTHR33495:SF2">
    <property type="entry name" value="ANTI-SIGMA FACTOR ANTAGONIST TM_1081-RELATED"/>
    <property type="match status" value="1"/>
</dbReference>
<keyword evidence="5" id="KW-1185">Reference proteome</keyword>
<evidence type="ECO:0000256" key="2">
    <source>
        <dbReference type="RuleBase" id="RU003749"/>
    </source>
</evidence>